<comment type="caution">
    <text evidence="1">The sequence shown here is derived from an EMBL/GenBank/DDBJ whole genome shotgun (WGS) entry which is preliminary data.</text>
</comment>
<dbReference type="AlphaFoldDB" id="A0AAV4AEX9"/>
<protein>
    <submittedName>
        <fullName evidence="1">Uncharacterized protein</fullName>
    </submittedName>
</protein>
<name>A0AAV4AEX9_9GAST</name>
<dbReference type="Proteomes" id="UP000735302">
    <property type="component" value="Unassembled WGS sequence"/>
</dbReference>
<reference evidence="1 2" key="1">
    <citation type="journal article" date="2021" name="Elife">
        <title>Chloroplast acquisition without the gene transfer in kleptoplastic sea slugs, Plakobranchus ocellatus.</title>
        <authorList>
            <person name="Maeda T."/>
            <person name="Takahashi S."/>
            <person name="Yoshida T."/>
            <person name="Shimamura S."/>
            <person name="Takaki Y."/>
            <person name="Nagai Y."/>
            <person name="Toyoda A."/>
            <person name="Suzuki Y."/>
            <person name="Arimoto A."/>
            <person name="Ishii H."/>
            <person name="Satoh N."/>
            <person name="Nishiyama T."/>
            <person name="Hasebe M."/>
            <person name="Maruyama T."/>
            <person name="Minagawa J."/>
            <person name="Obokata J."/>
            <person name="Shigenobu S."/>
        </authorList>
    </citation>
    <scope>NUCLEOTIDE SEQUENCE [LARGE SCALE GENOMIC DNA]</scope>
</reference>
<proteinExistence type="predicted"/>
<evidence type="ECO:0000313" key="1">
    <source>
        <dbReference type="EMBL" id="GFO05552.1"/>
    </source>
</evidence>
<organism evidence="1 2">
    <name type="scientific">Plakobranchus ocellatus</name>
    <dbReference type="NCBI Taxonomy" id="259542"/>
    <lineage>
        <taxon>Eukaryota</taxon>
        <taxon>Metazoa</taxon>
        <taxon>Spiralia</taxon>
        <taxon>Lophotrochozoa</taxon>
        <taxon>Mollusca</taxon>
        <taxon>Gastropoda</taxon>
        <taxon>Heterobranchia</taxon>
        <taxon>Euthyneura</taxon>
        <taxon>Panpulmonata</taxon>
        <taxon>Sacoglossa</taxon>
        <taxon>Placobranchoidea</taxon>
        <taxon>Plakobranchidae</taxon>
        <taxon>Plakobranchus</taxon>
    </lineage>
</organism>
<accession>A0AAV4AEX9</accession>
<keyword evidence="2" id="KW-1185">Reference proteome</keyword>
<evidence type="ECO:0000313" key="2">
    <source>
        <dbReference type="Proteomes" id="UP000735302"/>
    </source>
</evidence>
<sequence>MGEGPRGVHKGCSTFRHPSAVFVLCLLTTVARASVVALTRSRHWRVPVDFTADLPALEERYNQRNWTDDFTIAVTTKI</sequence>
<gene>
    <name evidence="1" type="ORF">PoB_003205700</name>
</gene>
<dbReference type="EMBL" id="BLXT01003749">
    <property type="protein sequence ID" value="GFO05552.1"/>
    <property type="molecule type" value="Genomic_DNA"/>
</dbReference>